<gene>
    <name evidence="1" type="ORF">LX32DRAFT_25282</name>
</gene>
<accession>A0AAD9M4A1</accession>
<comment type="caution">
    <text evidence="1">The sequence shown here is derived from an EMBL/GenBank/DDBJ whole genome shotgun (WGS) entry which is preliminary data.</text>
</comment>
<name>A0AAD9M4A1_9PEZI</name>
<dbReference type="EMBL" id="MU842818">
    <property type="protein sequence ID" value="KAK2033896.1"/>
    <property type="molecule type" value="Genomic_DNA"/>
</dbReference>
<evidence type="ECO:0000313" key="1">
    <source>
        <dbReference type="EMBL" id="KAK2033896.1"/>
    </source>
</evidence>
<dbReference type="Proteomes" id="UP001232148">
    <property type="component" value="Unassembled WGS sequence"/>
</dbReference>
<evidence type="ECO:0000313" key="2">
    <source>
        <dbReference type="Proteomes" id="UP001232148"/>
    </source>
</evidence>
<sequence>MDVMPAGLDVLPRDMINMEYVGEGKGGGRHITPEGLTVDCFSASLLHHHGSSGSRSPASRLTDHSFFRYPSCRDDARHSCTAMPLIHPATVSCLPNRMPVLPCLVRRERPLLLLLAFSLSSMFWLIEGRPGTRMGRCLATFCEPAPWPLLPPSLPAMLLVRPPS</sequence>
<organism evidence="1 2">
    <name type="scientific">Colletotrichum zoysiae</name>
    <dbReference type="NCBI Taxonomy" id="1216348"/>
    <lineage>
        <taxon>Eukaryota</taxon>
        <taxon>Fungi</taxon>
        <taxon>Dikarya</taxon>
        <taxon>Ascomycota</taxon>
        <taxon>Pezizomycotina</taxon>
        <taxon>Sordariomycetes</taxon>
        <taxon>Hypocreomycetidae</taxon>
        <taxon>Glomerellales</taxon>
        <taxon>Glomerellaceae</taxon>
        <taxon>Colletotrichum</taxon>
        <taxon>Colletotrichum graminicola species complex</taxon>
    </lineage>
</organism>
<reference evidence="1" key="1">
    <citation type="submission" date="2021-06" db="EMBL/GenBank/DDBJ databases">
        <title>Comparative genomics, transcriptomics and evolutionary studies reveal genomic signatures of adaptation to plant cell wall in hemibiotrophic fungi.</title>
        <authorList>
            <consortium name="DOE Joint Genome Institute"/>
            <person name="Baroncelli R."/>
            <person name="Diaz J.F."/>
            <person name="Benocci T."/>
            <person name="Peng M."/>
            <person name="Battaglia E."/>
            <person name="Haridas S."/>
            <person name="Andreopoulos W."/>
            <person name="Labutti K."/>
            <person name="Pangilinan J."/>
            <person name="Floch G.L."/>
            <person name="Makela M.R."/>
            <person name="Henrissat B."/>
            <person name="Grigoriev I.V."/>
            <person name="Crouch J.A."/>
            <person name="De Vries R.P."/>
            <person name="Sukno S.A."/>
            <person name="Thon M.R."/>
        </authorList>
    </citation>
    <scope>NUCLEOTIDE SEQUENCE</scope>
    <source>
        <strain evidence="1">MAFF235873</strain>
    </source>
</reference>
<proteinExistence type="predicted"/>
<protein>
    <submittedName>
        <fullName evidence="1">Uncharacterized protein</fullName>
    </submittedName>
</protein>
<dbReference type="AlphaFoldDB" id="A0AAD9M4A1"/>
<keyword evidence="2" id="KW-1185">Reference proteome</keyword>